<dbReference type="Pfam" id="PF02882">
    <property type="entry name" value="THF_DHG_CYH_C"/>
    <property type="match status" value="1"/>
</dbReference>
<dbReference type="InterPro" id="IPR046346">
    <property type="entry name" value="Aminoacid_DH-like_N_sf"/>
</dbReference>
<dbReference type="Ensembl" id="ENSCCRT00010069874.1">
    <property type="protein sequence ID" value="ENSCCRP00010063634.1"/>
    <property type="gene ID" value="ENSCCRG00010027141.1"/>
</dbReference>
<dbReference type="SUPFAM" id="SSF53223">
    <property type="entry name" value="Aminoacid dehydrogenase-like, N-terminal domain"/>
    <property type="match status" value="1"/>
</dbReference>
<evidence type="ECO:0000313" key="5">
    <source>
        <dbReference type="Ensembl" id="ENSCCRP00010063634.1"/>
    </source>
</evidence>
<dbReference type="InterPro" id="IPR000672">
    <property type="entry name" value="THF_DH/CycHdrlase"/>
</dbReference>
<keyword evidence="6" id="KW-1185">Reference proteome</keyword>
<dbReference type="InterPro" id="IPR020630">
    <property type="entry name" value="THF_DH/CycHdrlase_cat_dom"/>
</dbReference>
<dbReference type="Proteomes" id="UP000694427">
    <property type="component" value="Unplaced"/>
</dbReference>
<dbReference type="GO" id="GO:0004487">
    <property type="term" value="F:methylenetetrahydrofolate dehydrogenase (NAD+) activity"/>
    <property type="evidence" value="ECO:0007669"/>
    <property type="project" value="TreeGrafter"/>
</dbReference>
<dbReference type="PRINTS" id="PR00085">
    <property type="entry name" value="THFDHDRGNASE"/>
</dbReference>
<dbReference type="AlphaFoldDB" id="A0A8C1LP26"/>
<dbReference type="Pfam" id="PF00763">
    <property type="entry name" value="THF_DHG_CYH"/>
    <property type="match status" value="1"/>
</dbReference>
<reference evidence="5" key="2">
    <citation type="submission" date="2025-09" db="UniProtKB">
        <authorList>
            <consortium name="Ensembl"/>
        </authorList>
    </citation>
    <scope>IDENTIFICATION</scope>
</reference>
<dbReference type="Gene3D" id="3.40.50.720">
    <property type="entry name" value="NAD(P)-binding Rossmann-like Domain"/>
    <property type="match status" value="1"/>
</dbReference>
<feature type="domain" description="Tetrahydrofolate dehydrogenase/cyclohydrolase catalytic" evidence="3">
    <location>
        <begin position="2"/>
        <end position="34"/>
    </location>
</feature>
<evidence type="ECO:0000256" key="2">
    <source>
        <dbReference type="SAM" id="Phobius"/>
    </source>
</evidence>
<dbReference type="InterPro" id="IPR020631">
    <property type="entry name" value="THF_DH/CycHdrlase_NAD-bd_dom"/>
</dbReference>
<dbReference type="SUPFAM" id="SSF51735">
    <property type="entry name" value="NAD(P)-binding Rossmann-fold domains"/>
    <property type="match status" value="1"/>
</dbReference>
<sequence>SDHRVDGLLVQLPLPDHIDERRVCNAVCPGKDVDGFHVVNVGRMCLDQSTMLPATPWGVWEIIKRTGIQTLGKNVLVAGRSKNVGMPIAMLLHTDGRHERPGGDATVTISHRYTPKEQLRQHTQIADIIVAAAGLTFYLRSKPLVISISCMFTAMSVIIVWCSPGPRFTNTIHAFRYSQPHHC</sequence>
<feature type="transmembrane region" description="Helical" evidence="2">
    <location>
        <begin position="144"/>
        <end position="161"/>
    </location>
</feature>
<keyword evidence="1" id="KW-0554">One-carbon metabolism</keyword>
<dbReference type="GO" id="GO:0005739">
    <property type="term" value="C:mitochondrion"/>
    <property type="evidence" value="ECO:0007669"/>
    <property type="project" value="TreeGrafter"/>
</dbReference>
<evidence type="ECO:0008006" key="7">
    <source>
        <dbReference type="Google" id="ProtNLM"/>
    </source>
</evidence>
<name>A0A8C1LP26_CYPCA</name>
<keyword evidence="2" id="KW-0812">Transmembrane</keyword>
<dbReference type="GO" id="GO:0035999">
    <property type="term" value="P:tetrahydrofolate interconversion"/>
    <property type="evidence" value="ECO:0007669"/>
    <property type="project" value="TreeGrafter"/>
</dbReference>
<reference evidence="5" key="1">
    <citation type="submission" date="2025-08" db="UniProtKB">
        <authorList>
            <consortium name="Ensembl"/>
        </authorList>
    </citation>
    <scope>IDENTIFICATION</scope>
</reference>
<evidence type="ECO:0000256" key="1">
    <source>
        <dbReference type="ARBA" id="ARBA00022563"/>
    </source>
</evidence>
<evidence type="ECO:0000259" key="3">
    <source>
        <dbReference type="Pfam" id="PF00763"/>
    </source>
</evidence>
<dbReference type="PANTHER" id="PTHR48099:SF15">
    <property type="entry name" value="BIFUNCTIONAL METHYLENETETRAHYDROFOLATE DEHYDROGENASE_CYCLOHYDROLASE, MITOCHONDRIAL"/>
    <property type="match status" value="1"/>
</dbReference>
<proteinExistence type="predicted"/>
<keyword evidence="2" id="KW-1133">Transmembrane helix</keyword>
<dbReference type="GO" id="GO:0004477">
    <property type="term" value="F:methenyltetrahydrofolate cyclohydrolase activity"/>
    <property type="evidence" value="ECO:0007669"/>
    <property type="project" value="TreeGrafter"/>
</dbReference>
<dbReference type="InterPro" id="IPR036291">
    <property type="entry name" value="NAD(P)-bd_dom_sf"/>
</dbReference>
<evidence type="ECO:0000259" key="4">
    <source>
        <dbReference type="Pfam" id="PF02882"/>
    </source>
</evidence>
<accession>A0A8C1LP26</accession>
<feature type="domain" description="Tetrahydrofolate dehydrogenase/cyclohydrolase NAD(P)-binding" evidence="4">
    <location>
        <begin position="53"/>
        <end position="137"/>
    </location>
</feature>
<organism evidence="5 6">
    <name type="scientific">Cyprinus carpio</name>
    <name type="common">Common carp</name>
    <dbReference type="NCBI Taxonomy" id="7962"/>
    <lineage>
        <taxon>Eukaryota</taxon>
        <taxon>Metazoa</taxon>
        <taxon>Chordata</taxon>
        <taxon>Craniata</taxon>
        <taxon>Vertebrata</taxon>
        <taxon>Euteleostomi</taxon>
        <taxon>Actinopterygii</taxon>
        <taxon>Neopterygii</taxon>
        <taxon>Teleostei</taxon>
        <taxon>Ostariophysi</taxon>
        <taxon>Cypriniformes</taxon>
        <taxon>Cyprinidae</taxon>
        <taxon>Cyprininae</taxon>
        <taxon>Cyprinus</taxon>
    </lineage>
</organism>
<dbReference type="Gene3D" id="3.40.50.10860">
    <property type="entry name" value="Leucine Dehydrogenase, chain A, domain 1"/>
    <property type="match status" value="1"/>
</dbReference>
<dbReference type="GO" id="GO:0004488">
    <property type="term" value="F:methylenetetrahydrofolate dehydrogenase (NADP+) activity"/>
    <property type="evidence" value="ECO:0007669"/>
    <property type="project" value="InterPro"/>
</dbReference>
<evidence type="ECO:0000313" key="6">
    <source>
        <dbReference type="Proteomes" id="UP000694427"/>
    </source>
</evidence>
<keyword evidence="2" id="KW-0472">Membrane</keyword>
<protein>
    <recommendedName>
        <fullName evidence="7">Methenyltetrahydrofolate cyclohydrolase</fullName>
    </recommendedName>
</protein>
<dbReference type="PANTHER" id="PTHR48099">
    <property type="entry name" value="C-1-TETRAHYDROFOLATE SYNTHASE, CYTOPLASMIC-RELATED"/>
    <property type="match status" value="1"/>
</dbReference>